<reference evidence="2" key="1">
    <citation type="journal article" date="2020" name="Stud. Mycol.">
        <title>101 Dothideomycetes genomes: a test case for predicting lifestyles and emergence of pathogens.</title>
        <authorList>
            <person name="Haridas S."/>
            <person name="Albert R."/>
            <person name="Binder M."/>
            <person name="Bloem J."/>
            <person name="Labutti K."/>
            <person name="Salamov A."/>
            <person name="Andreopoulos B."/>
            <person name="Baker S."/>
            <person name="Barry K."/>
            <person name="Bills G."/>
            <person name="Bluhm B."/>
            <person name="Cannon C."/>
            <person name="Castanera R."/>
            <person name="Culley D."/>
            <person name="Daum C."/>
            <person name="Ezra D."/>
            <person name="Gonzalez J."/>
            <person name="Henrissat B."/>
            <person name="Kuo A."/>
            <person name="Liang C."/>
            <person name="Lipzen A."/>
            <person name="Lutzoni F."/>
            <person name="Magnuson J."/>
            <person name="Mondo S."/>
            <person name="Nolan M."/>
            <person name="Ohm R."/>
            <person name="Pangilinan J."/>
            <person name="Park H.-J."/>
            <person name="Ramirez L."/>
            <person name="Alfaro M."/>
            <person name="Sun H."/>
            <person name="Tritt A."/>
            <person name="Yoshinaga Y."/>
            <person name="Zwiers L.-H."/>
            <person name="Turgeon B."/>
            <person name="Goodwin S."/>
            <person name="Spatafora J."/>
            <person name="Crous P."/>
            <person name="Grigoriev I."/>
        </authorList>
    </citation>
    <scope>NUCLEOTIDE SEQUENCE</scope>
    <source>
        <strain evidence="2">CBS 107.79</strain>
    </source>
</reference>
<feature type="compositionally biased region" description="Polar residues" evidence="1">
    <location>
        <begin position="265"/>
        <end position="275"/>
    </location>
</feature>
<organism evidence="2 3">
    <name type="scientific">Bimuria novae-zelandiae CBS 107.79</name>
    <dbReference type="NCBI Taxonomy" id="1447943"/>
    <lineage>
        <taxon>Eukaryota</taxon>
        <taxon>Fungi</taxon>
        <taxon>Dikarya</taxon>
        <taxon>Ascomycota</taxon>
        <taxon>Pezizomycotina</taxon>
        <taxon>Dothideomycetes</taxon>
        <taxon>Pleosporomycetidae</taxon>
        <taxon>Pleosporales</taxon>
        <taxon>Massarineae</taxon>
        <taxon>Didymosphaeriaceae</taxon>
        <taxon>Bimuria</taxon>
    </lineage>
</organism>
<feature type="compositionally biased region" description="Basic and acidic residues" evidence="1">
    <location>
        <begin position="252"/>
        <end position="264"/>
    </location>
</feature>
<dbReference type="Proteomes" id="UP000800036">
    <property type="component" value="Unassembled WGS sequence"/>
</dbReference>
<name>A0A6A5VP06_9PLEO</name>
<feature type="compositionally biased region" description="Low complexity" evidence="1">
    <location>
        <begin position="218"/>
        <end position="230"/>
    </location>
</feature>
<evidence type="ECO:0000256" key="1">
    <source>
        <dbReference type="SAM" id="MobiDB-lite"/>
    </source>
</evidence>
<dbReference type="EMBL" id="ML976660">
    <property type="protein sequence ID" value="KAF1978645.1"/>
    <property type="molecule type" value="Genomic_DNA"/>
</dbReference>
<feature type="region of interest" description="Disordered" evidence="1">
    <location>
        <begin position="218"/>
        <end position="295"/>
    </location>
</feature>
<dbReference type="OrthoDB" id="3783585at2759"/>
<keyword evidence="3" id="KW-1185">Reference proteome</keyword>
<dbReference type="AlphaFoldDB" id="A0A6A5VP06"/>
<gene>
    <name evidence="2" type="ORF">BU23DRAFT_595780</name>
</gene>
<protein>
    <submittedName>
        <fullName evidence="2">Uncharacterized protein</fullName>
    </submittedName>
</protein>
<sequence length="406" mass="45060">MACGTSTLLYLRWRAGRYAYIIFAPTPTAYLSGMALDIKNPSDLKCFKAQGPQGRSAKVLAKAGVWVGYAAPEKHELSFQGLPSFKKLKANCKNMSPPFPPMAPGEADNVVRYAACRSCYGETSPIVELREIQIMKRPPTFTIIPLHAKDDNGDLFCILLPQPNDRSLQGLEAFRPYDIGNGKAFTSYFELLSPRNRSFVNTKEEALHALGILAESTVVPTPRPSPSLSKKSPEKPLPHRKMNSMISHPKKKTSEAIEAKEPQNKRQASGATTAHMQARTPISREDSYAAPETPSGLDRSAVLSTLSEEQAKRVLLVWIVNVVDVEYEFSHSVYACPTFCDFLKNTLADASGDPEVIHMIDKTSSWRFIYQAPGETKKAFTVRVYNKSEGTGYERLVYSIAQSTIW</sequence>
<accession>A0A6A5VP06</accession>
<evidence type="ECO:0000313" key="2">
    <source>
        <dbReference type="EMBL" id="KAF1978645.1"/>
    </source>
</evidence>
<evidence type="ECO:0000313" key="3">
    <source>
        <dbReference type="Proteomes" id="UP000800036"/>
    </source>
</evidence>
<proteinExistence type="predicted"/>